<name>A0ABM1QIG5_CAMSA</name>
<protein>
    <submittedName>
        <fullName evidence="3">Transcription factor STKL1</fullName>
    </submittedName>
</protein>
<reference evidence="3" key="2">
    <citation type="submission" date="2025-08" db="UniProtKB">
        <authorList>
            <consortium name="RefSeq"/>
        </authorList>
    </citation>
    <scope>IDENTIFICATION</scope>
    <source>
        <tissue evidence="3">Leaf</tissue>
    </source>
</reference>
<evidence type="ECO:0000259" key="1">
    <source>
        <dbReference type="Pfam" id="PF22757"/>
    </source>
</evidence>
<feature type="domain" description="Glabrous enhancer-binding protein-like C-terminal" evidence="1">
    <location>
        <begin position="74"/>
        <end position="130"/>
    </location>
</feature>
<evidence type="ECO:0000313" key="2">
    <source>
        <dbReference type="Proteomes" id="UP000694864"/>
    </source>
</evidence>
<gene>
    <name evidence="3" type="primary">LOC109126980</name>
</gene>
<dbReference type="InterPro" id="IPR053933">
    <property type="entry name" value="GeBP-like_C"/>
</dbReference>
<reference evidence="2" key="1">
    <citation type="journal article" date="2014" name="Nat. Commun.">
        <title>The emerging biofuel crop Camelina sativa retains a highly undifferentiated hexaploid genome structure.</title>
        <authorList>
            <person name="Kagale S."/>
            <person name="Koh C."/>
            <person name="Nixon J."/>
            <person name="Bollina V."/>
            <person name="Clarke W.E."/>
            <person name="Tuteja R."/>
            <person name="Spillane C."/>
            <person name="Robinson S.J."/>
            <person name="Links M.G."/>
            <person name="Clarke C."/>
            <person name="Higgins E.E."/>
            <person name="Huebert T."/>
            <person name="Sharpe A.G."/>
            <person name="Parkin I.A."/>
        </authorList>
    </citation>
    <scope>NUCLEOTIDE SEQUENCE [LARGE SCALE GENOMIC DNA]</scope>
    <source>
        <strain evidence="2">cv. DH55</strain>
    </source>
</reference>
<dbReference type="Pfam" id="PF22757">
    <property type="entry name" value="GeBP-like_C"/>
    <property type="match status" value="1"/>
</dbReference>
<accession>A0ABM1QIG5</accession>
<dbReference type="RefSeq" id="XP_019086553.1">
    <property type="nucleotide sequence ID" value="XM_019231008.1"/>
</dbReference>
<evidence type="ECO:0000313" key="3">
    <source>
        <dbReference type="RefSeq" id="XP_019086553.1"/>
    </source>
</evidence>
<dbReference type="Proteomes" id="UP000694864">
    <property type="component" value="Chromosome 10"/>
</dbReference>
<keyword evidence="2" id="KW-1185">Reference proteome</keyword>
<dbReference type="GeneID" id="109126980"/>
<sequence>MKNGEASITKHHDLRCLAHAKEIWGTSDVDVVDSTVPVVKSKKKKKKKKKKEDEEANMVKDDEDSLMMVDDVHWFEKSFILGAFTSFGGAMVDEEAVKAKWRLVPVKKKNRIKEKCKSLKAEEMKCFLLKA</sequence>
<proteinExistence type="predicted"/>
<organism evidence="2 3">
    <name type="scientific">Camelina sativa</name>
    <name type="common">False flax</name>
    <name type="synonym">Myagrum sativum</name>
    <dbReference type="NCBI Taxonomy" id="90675"/>
    <lineage>
        <taxon>Eukaryota</taxon>
        <taxon>Viridiplantae</taxon>
        <taxon>Streptophyta</taxon>
        <taxon>Embryophyta</taxon>
        <taxon>Tracheophyta</taxon>
        <taxon>Spermatophyta</taxon>
        <taxon>Magnoliopsida</taxon>
        <taxon>eudicotyledons</taxon>
        <taxon>Gunneridae</taxon>
        <taxon>Pentapetalae</taxon>
        <taxon>rosids</taxon>
        <taxon>malvids</taxon>
        <taxon>Brassicales</taxon>
        <taxon>Brassicaceae</taxon>
        <taxon>Camelineae</taxon>
        <taxon>Camelina</taxon>
    </lineage>
</organism>